<dbReference type="PANTHER" id="PTHR44259:SF108">
    <property type="entry name" value="F-BOX PROTEIN SKIP23-LIKE"/>
    <property type="match status" value="1"/>
</dbReference>
<evidence type="ECO:0000313" key="3">
    <source>
        <dbReference type="EMBL" id="KAJ8760007.1"/>
    </source>
</evidence>
<reference evidence="3 4" key="1">
    <citation type="submission" date="2021-09" db="EMBL/GenBank/DDBJ databases">
        <title>Genomic insights and catalytic innovation underlie evolution of tropane alkaloids biosynthesis.</title>
        <authorList>
            <person name="Wang Y.-J."/>
            <person name="Tian T."/>
            <person name="Huang J.-P."/>
            <person name="Huang S.-X."/>
        </authorList>
    </citation>
    <scope>NUCLEOTIDE SEQUENCE [LARGE SCALE GENOMIC DNA]</scope>
    <source>
        <strain evidence="3">KIB-2018</strain>
        <tissue evidence="3">Leaf</tissue>
    </source>
</reference>
<keyword evidence="4" id="KW-1185">Reference proteome</keyword>
<feature type="transmembrane region" description="Helical" evidence="1">
    <location>
        <begin position="17"/>
        <end position="34"/>
    </location>
</feature>
<comment type="caution">
    <text evidence="3">The sequence shown here is derived from an EMBL/GenBank/DDBJ whole genome shotgun (WGS) entry which is preliminary data.</text>
</comment>
<evidence type="ECO:0000256" key="1">
    <source>
        <dbReference type="SAM" id="Phobius"/>
    </source>
</evidence>
<dbReference type="Pfam" id="PF03478">
    <property type="entry name" value="Beta-prop_KIB1-4"/>
    <property type="match status" value="1"/>
</dbReference>
<gene>
    <name evidence="3" type="ORF">K2173_010863</name>
</gene>
<dbReference type="Proteomes" id="UP001159364">
    <property type="component" value="Linkage Group LG07"/>
</dbReference>
<keyword evidence="1" id="KW-0472">Membrane</keyword>
<feature type="transmembrane region" description="Helical" evidence="1">
    <location>
        <begin position="55"/>
        <end position="73"/>
    </location>
</feature>
<keyword evidence="1" id="KW-0812">Transmembrane</keyword>
<accession>A0AAV8T028</accession>
<dbReference type="EMBL" id="JAIWQS010000007">
    <property type="protein sequence ID" value="KAJ8760007.1"/>
    <property type="molecule type" value="Genomic_DNA"/>
</dbReference>
<evidence type="ECO:0000259" key="2">
    <source>
        <dbReference type="Pfam" id="PF03478"/>
    </source>
</evidence>
<name>A0AAV8T028_9ROSI</name>
<sequence>MANFIGLATELILETEIFLPLIGISLLEFLIRVLKNLKYLPVAFSGWLARSKHRVFYLYCGSCLLSLWLPYQFNGRLNLQSFLGVQLVLGNLLTSIVWLSSSDSLVEEKWEIDGRYYYGCVNGWILSIESEHISIFNLFSRTQTNLPKLSPVGYLQITKPSDWYSYIQKFILFKACHGDNIQFFIVALFASRGFITFTGPQFRDWICIESGDIACCSDVVLFRGRFYALCHRGKLFLCAFDRSNPCVSLVSQQPAGSFRADRYYLVKNVDHLIAVFQDRKWDSGVKRFGTKTFSIYRSDGSSRYWTHIKEPIYLEGRALFISNGNSWTIDPAEVENCRTNSIYFVDDYWFSNNRDGHFIGVFDIANGGIEDFEFEMDQYPPNDVSPFSLIDKVGA</sequence>
<feature type="domain" description="KIB1-4 beta-propeller" evidence="2">
    <location>
        <begin position="111"/>
        <end position="363"/>
    </location>
</feature>
<dbReference type="InterPro" id="IPR050942">
    <property type="entry name" value="F-box_BR-signaling"/>
</dbReference>
<keyword evidence="1" id="KW-1133">Transmembrane helix</keyword>
<dbReference type="AlphaFoldDB" id="A0AAV8T028"/>
<protein>
    <recommendedName>
        <fullName evidence="2">KIB1-4 beta-propeller domain-containing protein</fullName>
    </recommendedName>
</protein>
<organism evidence="3 4">
    <name type="scientific">Erythroxylum novogranatense</name>
    <dbReference type="NCBI Taxonomy" id="1862640"/>
    <lineage>
        <taxon>Eukaryota</taxon>
        <taxon>Viridiplantae</taxon>
        <taxon>Streptophyta</taxon>
        <taxon>Embryophyta</taxon>
        <taxon>Tracheophyta</taxon>
        <taxon>Spermatophyta</taxon>
        <taxon>Magnoliopsida</taxon>
        <taxon>eudicotyledons</taxon>
        <taxon>Gunneridae</taxon>
        <taxon>Pentapetalae</taxon>
        <taxon>rosids</taxon>
        <taxon>fabids</taxon>
        <taxon>Malpighiales</taxon>
        <taxon>Erythroxylaceae</taxon>
        <taxon>Erythroxylum</taxon>
    </lineage>
</organism>
<dbReference type="InterPro" id="IPR005174">
    <property type="entry name" value="KIB1-4_b-propeller"/>
</dbReference>
<evidence type="ECO:0000313" key="4">
    <source>
        <dbReference type="Proteomes" id="UP001159364"/>
    </source>
</evidence>
<dbReference type="PANTHER" id="PTHR44259">
    <property type="entry name" value="OS07G0183000 PROTEIN-RELATED"/>
    <property type="match status" value="1"/>
</dbReference>
<proteinExistence type="predicted"/>